<evidence type="ECO:0000313" key="2">
    <source>
        <dbReference type="EMBL" id="BBM39456.1"/>
    </source>
</evidence>
<organism evidence="2 3">
    <name type="scientific">Leptotrichia hofstadii</name>
    <dbReference type="NCBI Taxonomy" id="157688"/>
    <lineage>
        <taxon>Bacteria</taxon>
        <taxon>Fusobacteriati</taxon>
        <taxon>Fusobacteriota</taxon>
        <taxon>Fusobacteriia</taxon>
        <taxon>Fusobacteriales</taxon>
        <taxon>Leptotrichiaceae</taxon>
        <taxon>Leptotrichia</taxon>
    </lineage>
</organism>
<dbReference type="Proteomes" id="UP000321892">
    <property type="component" value="Chromosome"/>
</dbReference>
<sequence>MIRYETLIRILDELRKEAPKEYKKYHPEENNFEKLNEARSKAFIHLFLKGMYGIEKFHDRESFITDGSYDGGIDAYYIDKETKEIIFIQSKFRTNENNFENKEITYDELLSMDINRIISGEITDERGNTYNTKISKMQEEINKIHDIGRYNYKIIILANLKEKTNVYLKKLTGGFPTDIFNFEKCYKQLVFPVISGCFFNAEEIRINLSLVHKDGNEGRIGYTVNTELSDCKILVTFIPLIEIAKILYKYKNSVLKYNPRGFLGLKNNQVNPQIADTVKNKSTNEFALFNNGITILSDYTEINSQVAKKDRAQLIIMNPQIINGGQTAFTLSSLYEECIQNNDFTMFDEKEVLVKIITFIEDDQDNEDIETIKQKKLKLIENLSHATNEQSVISEKNRRSNEALLVSYQ</sequence>
<dbReference type="RefSeq" id="WP_026746758.1">
    <property type="nucleotide sequence ID" value="NZ_AP019823.1"/>
</dbReference>
<feature type="domain" description="Abortive phage infection protein C-terminal" evidence="1">
    <location>
        <begin position="256"/>
        <end position="405"/>
    </location>
</feature>
<evidence type="ECO:0000313" key="3">
    <source>
        <dbReference type="Proteomes" id="UP000321892"/>
    </source>
</evidence>
<name>A0A510JJU0_9FUSO</name>
<proteinExistence type="predicted"/>
<reference evidence="2 3" key="1">
    <citation type="submission" date="2019-07" db="EMBL/GenBank/DDBJ databases">
        <title>Complete Genome Sequence of Leptotrichia hofstadii Strain JCM16775.</title>
        <authorList>
            <person name="Watanabe S."/>
            <person name="Cui L."/>
        </authorList>
    </citation>
    <scope>NUCLEOTIDE SEQUENCE [LARGE SCALE GENOMIC DNA]</scope>
    <source>
        <strain evidence="2 3">JCM16775</strain>
    </source>
</reference>
<dbReference type="AlphaFoldDB" id="A0A510JJU0"/>
<evidence type="ECO:0000259" key="1">
    <source>
        <dbReference type="Pfam" id="PF10592"/>
    </source>
</evidence>
<dbReference type="InterPro" id="IPR018891">
    <property type="entry name" value="AIPR_C"/>
</dbReference>
<keyword evidence="3" id="KW-1185">Reference proteome</keyword>
<dbReference type="OrthoDB" id="9806213at2"/>
<protein>
    <recommendedName>
        <fullName evidence="1">Abortive phage infection protein C-terminal domain-containing protein</fullName>
    </recommendedName>
</protein>
<dbReference type="EMBL" id="AP019823">
    <property type="protein sequence ID" value="BBM39456.1"/>
    <property type="molecule type" value="Genomic_DNA"/>
</dbReference>
<accession>A0A510JJU0</accession>
<gene>
    <name evidence="2" type="ORF">JCM16775_2167</name>
</gene>
<dbReference type="KEGG" id="lhf:JCM16775_2167"/>
<dbReference type="Pfam" id="PF10592">
    <property type="entry name" value="AIPR"/>
    <property type="match status" value="1"/>
</dbReference>